<dbReference type="EMBL" id="QSQR01000005">
    <property type="protein sequence ID" value="RGK46585.1"/>
    <property type="molecule type" value="Genomic_DNA"/>
</dbReference>
<comment type="caution">
    <text evidence="2">The sequence shown here is derived from an EMBL/GenBank/DDBJ whole genome shotgun (WGS) entry which is preliminary data.</text>
</comment>
<dbReference type="InterPro" id="IPR009785">
    <property type="entry name" value="Prophage_Lj928_Orf309"/>
</dbReference>
<keyword evidence="1" id="KW-0175">Coiled coil</keyword>
<name>A0A8B2Z4L0_9LACO</name>
<dbReference type="Proteomes" id="UP000260790">
    <property type="component" value="Unassembled WGS sequence"/>
</dbReference>
<reference evidence="2 3" key="1">
    <citation type="submission" date="2018-08" db="EMBL/GenBank/DDBJ databases">
        <title>A genome reference for cultivated species of the human gut microbiota.</title>
        <authorList>
            <person name="Zou Y."/>
            <person name="Xue W."/>
            <person name="Luo G."/>
        </authorList>
    </citation>
    <scope>NUCLEOTIDE SEQUENCE [LARGE SCALE GENOMIC DNA]</scope>
    <source>
        <strain evidence="2 3">TF10-9AT</strain>
    </source>
</reference>
<sequence>MEPLKKIEVNFTPGTIEFPSADRLKLYVNETLEKTKGLVATDDSIKATKASRTEVNKLEKSIADVRKRYKKAWNEPFSVFESSLKELEGDCKAASQELKETIDSFESEQKEQRRQNVKEIIEEMAPNYGVSADKIEIIDKWLLKSTAKKTILKEIAESMKVAANMAKEAEKISRECVSRGIVPERYLDLHQKGMSYIDVENLIENDLKKNEEVEDLFKAHRQAETAEKKAKMVDLGDGKLIDTVTGEVKQELQQVSFTLRGTKDQLDNLARYCVQAGINVIKASDRETIIE</sequence>
<evidence type="ECO:0000256" key="1">
    <source>
        <dbReference type="SAM" id="Coils"/>
    </source>
</evidence>
<protein>
    <submittedName>
        <fullName evidence="2">DUF1351 domain-containing protein</fullName>
    </submittedName>
</protein>
<organism evidence="2 3">
    <name type="scientific">Ligilactobacillus ruminis</name>
    <dbReference type="NCBI Taxonomy" id="1623"/>
    <lineage>
        <taxon>Bacteria</taxon>
        <taxon>Bacillati</taxon>
        <taxon>Bacillota</taxon>
        <taxon>Bacilli</taxon>
        <taxon>Lactobacillales</taxon>
        <taxon>Lactobacillaceae</taxon>
        <taxon>Ligilactobacillus</taxon>
    </lineage>
</organism>
<dbReference type="RefSeq" id="WP_117643179.1">
    <property type="nucleotide sequence ID" value="NZ_QSQR01000005.1"/>
</dbReference>
<feature type="coiled-coil region" evidence="1">
    <location>
        <begin position="84"/>
        <end position="115"/>
    </location>
</feature>
<dbReference type="SUPFAM" id="SSF58113">
    <property type="entry name" value="Apolipoprotein A-I"/>
    <property type="match status" value="1"/>
</dbReference>
<evidence type="ECO:0000313" key="3">
    <source>
        <dbReference type="Proteomes" id="UP000260790"/>
    </source>
</evidence>
<evidence type="ECO:0000313" key="2">
    <source>
        <dbReference type="EMBL" id="RGK46585.1"/>
    </source>
</evidence>
<gene>
    <name evidence="2" type="ORF">DXD09_06230</name>
</gene>
<proteinExistence type="predicted"/>
<dbReference type="AlphaFoldDB" id="A0A8B2Z4L0"/>
<dbReference type="Pfam" id="PF07083">
    <property type="entry name" value="DUF1351"/>
    <property type="match status" value="1"/>
</dbReference>
<accession>A0A8B2Z4L0</accession>